<dbReference type="InterPro" id="IPR021393">
    <property type="entry name" value="DUF3034"/>
</dbReference>
<proteinExistence type="predicted"/>
<evidence type="ECO:0000313" key="3">
    <source>
        <dbReference type="Proteomes" id="UP000561045"/>
    </source>
</evidence>
<dbReference type="AlphaFoldDB" id="A0A840BG55"/>
<accession>A0A840BG55</accession>
<organism evidence="2 3">
    <name type="scientific">Niveibacterium umoris</name>
    <dbReference type="NCBI Taxonomy" id="1193620"/>
    <lineage>
        <taxon>Bacteria</taxon>
        <taxon>Pseudomonadati</taxon>
        <taxon>Pseudomonadota</taxon>
        <taxon>Betaproteobacteria</taxon>
        <taxon>Rhodocyclales</taxon>
        <taxon>Rhodocyclaceae</taxon>
        <taxon>Niveibacterium</taxon>
    </lineage>
</organism>
<evidence type="ECO:0000256" key="1">
    <source>
        <dbReference type="SAM" id="SignalP"/>
    </source>
</evidence>
<dbReference type="EMBL" id="JACIET010000001">
    <property type="protein sequence ID" value="MBB4012521.1"/>
    <property type="molecule type" value="Genomic_DNA"/>
</dbReference>
<feature type="chain" id="PRO_5032784238" description="DUF3034 domain-containing protein" evidence="1">
    <location>
        <begin position="40"/>
        <end position="310"/>
    </location>
</feature>
<dbReference type="RefSeq" id="WP_183634316.1">
    <property type="nucleotide sequence ID" value="NZ_BAABLE010000011.1"/>
</dbReference>
<evidence type="ECO:0000313" key="2">
    <source>
        <dbReference type="EMBL" id="MBB4012521.1"/>
    </source>
</evidence>
<name>A0A840BG55_9RHOO</name>
<protein>
    <recommendedName>
        <fullName evidence="4">DUF3034 domain-containing protein</fullName>
    </recommendedName>
</protein>
<reference evidence="2 3" key="1">
    <citation type="submission" date="2020-08" db="EMBL/GenBank/DDBJ databases">
        <title>Genomic Encyclopedia of Type Strains, Phase IV (KMG-IV): sequencing the most valuable type-strain genomes for metagenomic binning, comparative biology and taxonomic classification.</title>
        <authorList>
            <person name="Goeker M."/>
        </authorList>
    </citation>
    <scope>NUCLEOTIDE SEQUENCE [LARGE SCALE GENOMIC DNA]</scope>
    <source>
        <strain evidence="2 3">DSM 106739</strain>
    </source>
</reference>
<evidence type="ECO:0008006" key="4">
    <source>
        <dbReference type="Google" id="ProtNLM"/>
    </source>
</evidence>
<sequence>MPTYRPHASAAAHGTQKPARAVQRLTALIALSLSFSAHADLTLGAAPGARLTATGGVSQIEGSGGGGLVPWALISGYASADQIGGSAFVTRVDTGDFRLDSGGGALGIGDRVELSYALQRFDLGTTVPGASIRMDIVGAKIRLAGDAVYDQDRWLPQLALGVQYKHNRDFDFVPKALGANRGDDWDAYLAASKVWIDGPFGRSLLANLTLRATRANQLGLLGFGGDKSDAHRIEPEASLGLFLRDDLVLGAEYRAKPDNLSAFREDAFADVFVAWFPSKRLSITAAWTDLGNIADKPHQQGAYLSLQIAH</sequence>
<dbReference type="Pfam" id="PF11231">
    <property type="entry name" value="DUF3034"/>
    <property type="match status" value="1"/>
</dbReference>
<gene>
    <name evidence="2" type="ORF">GGR36_001829</name>
</gene>
<feature type="signal peptide" evidence="1">
    <location>
        <begin position="1"/>
        <end position="39"/>
    </location>
</feature>
<comment type="caution">
    <text evidence="2">The sequence shown here is derived from an EMBL/GenBank/DDBJ whole genome shotgun (WGS) entry which is preliminary data.</text>
</comment>
<keyword evidence="1" id="KW-0732">Signal</keyword>
<keyword evidence="3" id="KW-1185">Reference proteome</keyword>
<dbReference type="Proteomes" id="UP000561045">
    <property type="component" value="Unassembled WGS sequence"/>
</dbReference>